<dbReference type="EMBL" id="PP537962">
    <property type="protein sequence ID" value="XAO35591.1"/>
    <property type="molecule type" value="Genomic_DNA"/>
</dbReference>
<proteinExistence type="predicted"/>
<keyword evidence="1" id="KW-0175">Coiled coil</keyword>
<accession>A0AAX4RCS0</accession>
<gene>
    <name evidence="2" type="primary">157</name>
    <name evidence="2" type="ORF">SEA_MORGANA_157</name>
</gene>
<evidence type="ECO:0000256" key="1">
    <source>
        <dbReference type="SAM" id="Coils"/>
    </source>
</evidence>
<protein>
    <submittedName>
        <fullName evidence="2">Uncharacterized protein</fullName>
    </submittedName>
</protein>
<feature type="coiled-coil region" evidence="1">
    <location>
        <begin position="81"/>
        <end position="108"/>
    </location>
</feature>
<evidence type="ECO:0000313" key="2">
    <source>
        <dbReference type="EMBL" id="XAO35591.1"/>
    </source>
</evidence>
<organism evidence="2 3">
    <name type="scientific">Gordonia phage Morgana</name>
    <dbReference type="NCBI Taxonomy" id="3137292"/>
    <lineage>
        <taxon>Viruses</taxon>
        <taxon>Duplodnaviria</taxon>
        <taxon>Heunggongvirae</taxon>
        <taxon>Uroviricota</taxon>
        <taxon>Caudoviricetes</taxon>
        <taxon>Kruegerviridae</taxon>
        <taxon>Cafassovirus</taxon>
        <taxon>Cafassovirus morgana</taxon>
    </lineage>
</organism>
<name>A0AAX4RCS0_9CAUD</name>
<dbReference type="Proteomes" id="UP001494874">
    <property type="component" value="Segment"/>
</dbReference>
<reference evidence="2 3" key="1">
    <citation type="submission" date="2024-03" db="EMBL/GenBank/DDBJ databases">
        <authorList>
            <person name="Shriver K.J."/>
            <person name="Jarquin D.M."/>
            <person name="Bolanos-Abarca L."/>
            <person name="Cohen Z.M."/>
            <person name="Hayes E."/>
            <person name="Mustafa Y."/>
            <person name="Pacheco-Mendoza M."/>
            <person name="Broussard A.C."/>
            <person name="Fogarty M.P."/>
            <person name="Ko C."/>
            <person name="Russell D.A."/>
            <person name="Jacobs-Sera D."/>
            <person name="Hatfull G.F."/>
        </authorList>
    </citation>
    <scope>NUCLEOTIDE SEQUENCE [LARGE SCALE GENOMIC DNA]</scope>
</reference>
<evidence type="ECO:0000313" key="3">
    <source>
        <dbReference type="Proteomes" id="UP001494874"/>
    </source>
</evidence>
<keyword evidence="3" id="KW-1185">Reference proteome</keyword>
<sequence>MPELNPVTTQDKVWAAIDNLTHGQIEDNVADAITYLTGQIVISHNRHICEVCQAWWPEVDTEDGPVDCDYCRANNLRQNYIDQVEEQMVNARSEIDRLTERLTQLKGE</sequence>